<evidence type="ECO:0000256" key="1">
    <source>
        <dbReference type="SAM" id="MobiDB-lite"/>
    </source>
</evidence>
<protein>
    <submittedName>
        <fullName evidence="2">Uncharacterized protein</fullName>
    </submittedName>
</protein>
<comment type="caution">
    <text evidence="2">The sequence shown here is derived from an EMBL/GenBank/DDBJ whole genome shotgun (WGS) entry which is preliminary data.</text>
</comment>
<dbReference type="AlphaFoldDB" id="A0A8S3CT41"/>
<dbReference type="EMBL" id="CAJOBI010178597">
    <property type="protein sequence ID" value="CAF4917157.1"/>
    <property type="molecule type" value="Genomic_DNA"/>
</dbReference>
<organism evidence="2 3">
    <name type="scientific">Rotaria magnacalcarata</name>
    <dbReference type="NCBI Taxonomy" id="392030"/>
    <lineage>
        <taxon>Eukaryota</taxon>
        <taxon>Metazoa</taxon>
        <taxon>Spiralia</taxon>
        <taxon>Gnathifera</taxon>
        <taxon>Rotifera</taxon>
        <taxon>Eurotatoria</taxon>
        <taxon>Bdelloidea</taxon>
        <taxon>Philodinida</taxon>
        <taxon>Philodinidae</taxon>
        <taxon>Rotaria</taxon>
    </lineage>
</organism>
<evidence type="ECO:0000313" key="3">
    <source>
        <dbReference type="Proteomes" id="UP000676336"/>
    </source>
</evidence>
<reference evidence="2" key="1">
    <citation type="submission" date="2021-02" db="EMBL/GenBank/DDBJ databases">
        <authorList>
            <person name="Nowell W R."/>
        </authorList>
    </citation>
    <scope>NUCLEOTIDE SEQUENCE</scope>
</reference>
<evidence type="ECO:0000313" key="2">
    <source>
        <dbReference type="EMBL" id="CAF4917157.1"/>
    </source>
</evidence>
<sequence length="163" mass="18935">GCANLDEIDNVRDRAAGTYVVPSAQQATSREVNITRMDVELPIQPNRESNTNQRSNSDRLQREHPSSDAALIPCEYCQKPIEWRLFEDHTKYCDVRAQEQRQQQSRFVHVQQADNNRAIQCKHCNQERGAPSIEFHERVCQKYDSNTYSTVYTSAYTLSMFPY</sequence>
<gene>
    <name evidence="2" type="ORF">SMN809_LOCUS52522</name>
</gene>
<dbReference type="Proteomes" id="UP000676336">
    <property type="component" value="Unassembled WGS sequence"/>
</dbReference>
<feature type="non-terminal residue" evidence="2">
    <location>
        <position position="1"/>
    </location>
</feature>
<accession>A0A8S3CT41</accession>
<feature type="compositionally biased region" description="Basic and acidic residues" evidence="1">
    <location>
        <begin position="56"/>
        <end position="65"/>
    </location>
</feature>
<name>A0A8S3CT41_9BILA</name>
<feature type="compositionally biased region" description="Polar residues" evidence="1">
    <location>
        <begin position="46"/>
        <end position="55"/>
    </location>
</feature>
<proteinExistence type="predicted"/>
<feature type="region of interest" description="Disordered" evidence="1">
    <location>
        <begin position="43"/>
        <end position="65"/>
    </location>
</feature>